<gene>
    <name evidence="2" type="ORF">ALTATR162_LOCUS2767</name>
</gene>
<dbReference type="PANTHER" id="PTHR43792">
    <property type="entry name" value="GNAT FAMILY, PUTATIVE (AFU_ORTHOLOGUE AFUA_3G00765)-RELATED-RELATED"/>
    <property type="match status" value="1"/>
</dbReference>
<dbReference type="PANTHER" id="PTHR43792:SF1">
    <property type="entry name" value="N-ACETYLTRANSFERASE DOMAIN-CONTAINING PROTEIN"/>
    <property type="match status" value="1"/>
</dbReference>
<dbReference type="GO" id="GO:0016747">
    <property type="term" value="F:acyltransferase activity, transferring groups other than amino-acyl groups"/>
    <property type="evidence" value="ECO:0007669"/>
    <property type="project" value="InterPro"/>
</dbReference>
<proteinExistence type="predicted"/>
<comment type="caution">
    <text evidence="2">The sequence shown here is derived from an EMBL/GenBank/DDBJ whole genome shotgun (WGS) entry which is preliminary data.</text>
</comment>
<dbReference type="EMBL" id="CAJRGZ010000016">
    <property type="protein sequence ID" value="CAG5152430.1"/>
    <property type="molecule type" value="Genomic_DNA"/>
</dbReference>
<protein>
    <recommendedName>
        <fullName evidence="1">N-acetyltransferase domain-containing protein</fullName>
    </recommendedName>
</protein>
<dbReference type="OrthoDB" id="4072826at2759"/>
<sequence>MDPIIHTARLKLTLLTTASRSSQEFTCIHQLRSNTQSSCLYGPSKNSEDTEKALRNILPVPHVEGEEKVHRFAYIVHELAEGSEGNEEQFIGLITLRSLSPFETKFPPRDKHSSTSTLLSLELAYMFLPKSWGRGFATESIAAVLENCARVSAAYWTRYETVVVRAIVNDENAASQRVMEKCGMGEPEVVEFEGGRFFIAGKWRTRHRLFVYGKEIVVESG</sequence>
<dbReference type="GeneID" id="67014248"/>
<dbReference type="AlphaFoldDB" id="A0A8J2HZ44"/>
<reference evidence="2" key="1">
    <citation type="submission" date="2021-05" db="EMBL/GenBank/DDBJ databases">
        <authorList>
            <person name="Stam R."/>
        </authorList>
    </citation>
    <scope>NUCLEOTIDE SEQUENCE</scope>
    <source>
        <strain evidence="2">CS162</strain>
    </source>
</reference>
<accession>A0A8J2HZ44</accession>
<dbReference type="Pfam" id="PF13302">
    <property type="entry name" value="Acetyltransf_3"/>
    <property type="match status" value="1"/>
</dbReference>
<name>A0A8J2HZ44_9PLEO</name>
<dbReference type="Proteomes" id="UP000676310">
    <property type="component" value="Unassembled WGS sequence"/>
</dbReference>
<dbReference type="InterPro" id="IPR016181">
    <property type="entry name" value="Acyl_CoA_acyltransferase"/>
</dbReference>
<dbReference type="InterPro" id="IPR051531">
    <property type="entry name" value="N-acetyltransferase"/>
</dbReference>
<keyword evidence="3" id="KW-1185">Reference proteome</keyword>
<dbReference type="RefSeq" id="XP_043166308.1">
    <property type="nucleotide sequence ID" value="XM_043310373.1"/>
</dbReference>
<dbReference type="SUPFAM" id="SSF55729">
    <property type="entry name" value="Acyl-CoA N-acyltransferases (Nat)"/>
    <property type="match status" value="1"/>
</dbReference>
<feature type="domain" description="N-acetyltransferase" evidence="1">
    <location>
        <begin position="28"/>
        <end position="184"/>
    </location>
</feature>
<dbReference type="Gene3D" id="3.40.630.30">
    <property type="match status" value="1"/>
</dbReference>
<dbReference type="InterPro" id="IPR000182">
    <property type="entry name" value="GNAT_dom"/>
</dbReference>
<evidence type="ECO:0000259" key="1">
    <source>
        <dbReference type="Pfam" id="PF13302"/>
    </source>
</evidence>
<evidence type="ECO:0000313" key="3">
    <source>
        <dbReference type="Proteomes" id="UP000676310"/>
    </source>
</evidence>
<evidence type="ECO:0000313" key="2">
    <source>
        <dbReference type="EMBL" id="CAG5152430.1"/>
    </source>
</evidence>
<organism evidence="2 3">
    <name type="scientific">Alternaria atra</name>
    <dbReference type="NCBI Taxonomy" id="119953"/>
    <lineage>
        <taxon>Eukaryota</taxon>
        <taxon>Fungi</taxon>
        <taxon>Dikarya</taxon>
        <taxon>Ascomycota</taxon>
        <taxon>Pezizomycotina</taxon>
        <taxon>Dothideomycetes</taxon>
        <taxon>Pleosporomycetidae</taxon>
        <taxon>Pleosporales</taxon>
        <taxon>Pleosporineae</taxon>
        <taxon>Pleosporaceae</taxon>
        <taxon>Alternaria</taxon>
        <taxon>Alternaria sect. Ulocladioides</taxon>
    </lineage>
</organism>